<comment type="caution">
    <text evidence="1">The sequence shown here is derived from an EMBL/GenBank/DDBJ whole genome shotgun (WGS) entry which is preliminary data.</text>
</comment>
<accession>A0ABW3TAG4</accession>
<name>A0ABW3TAG4_9RHOB</name>
<dbReference type="EMBL" id="JBHTKR010000002">
    <property type="protein sequence ID" value="MFD1194184.1"/>
    <property type="molecule type" value="Genomic_DNA"/>
</dbReference>
<dbReference type="PANTHER" id="PTHR39327:SF1">
    <property type="entry name" value="BLR5470 PROTEIN"/>
    <property type="match status" value="1"/>
</dbReference>
<protein>
    <submittedName>
        <fullName evidence="1">Transglutaminase-like cysteine peptidase</fullName>
    </submittedName>
</protein>
<reference evidence="2" key="1">
    <citation type="journal article" date="2019" name="Int. J. Syst. Evol. Microbiol.">
        <title>The Global Catalogue of Microorganisms (GCM) 10K type strain sequencing project: providing services to taxonomists for standard genome sequencing and annotation.</title>
        <authorList>
            <consortium name="The Broad Institute Genomics Platform"/>
            <consortium name="The Broad Institute Genome Sequencing Center for Infectious Disease"/>
            <person name="Wu L."/>
            <person name="Ma J."/>
        </authorList>
    </citation>
    <scope>NUCLEOTIDE SEQUENCE [LARGE SCALE GENOMIC DNA]</scope>
    <source>
        <strain evidence="2">CCUG 55328</strain>
    </source>
</reference>
<dbReference type="Gene3D" id="3.10.620.30">
    <property type="match status" value="1"/>
</dbReference>
<organism evidence="1 2">
    <name type="scientific">Seohaeicola saemankumensis</name>
    <dbReference type="NCBI Taxonomy" id="481181"/>
    <lineage>
        <taxon>Bacteria</taxon>
        <taxon>Pseudomonadati</taxon>
        <taxon>Pseudomonadota</taxon>
        <taxon>Alphaproteobacteria</taxon>
        <taxon>Rhodobacterales</taxon>
        <taxon>Roseobacteraceae</taxon>
        <taxon>Seohaeicola</taxon>
    </lineage>
</organism>
<evidence type="ECO:0000313" key="1">
    <source>
        <dbReference type="EMBL" id="MFD1194184.1"/>
    </source>
</evidence>
<evidence type="ECO:0000313" key="2">
    <source>
        <dbReference type="Proteomes" id="UP001597151"/>
    </source>
</evidence>
<dbReference type="Pfam" id="PF06035">
    <property type="entry name" value="Peptidase_C93"/>
    <property type="match status" value="1"/>
</dbReference>
<sequence length="204" mass="22171">MTVSSPAGAKNLCARYGWACSRSSAPTPIAGPDLDLAIRMNRQINRQVSSISDQGQYGRAEYWALPTGRGGDCEDFALIKKKRLIEAGIDPQMLLISTALDRNRNAHAVLIMRTVHGDFVLDNLRDEVLHWRQTGYTYLRMQDPANPSRWTAVIDGGILRNDTAVATPRLVQRATPVAAAVAAPAAVLSTASSARSSVPFEPSR</sequence>
<dbReference type="PANTHER" id="PTHR39327">
    <property type="match status" value="1"/>
</dbReference>
<dbReference type="RefSeq" id="WP_380789551.1">
    <property type="nucleotide sequence ID" value="NZ_JBHTKR010000002.1"/>
</dbReference>
<proteinExistence type="predicted"/>
<gene>
    <name evidence="1" type="ORF">ACFQ3C_05845</name>
</gene>
<dbReference type="InterPro" id="IPR010319">
    <property type="entry name" value="Transglutaminase-like_Cys_pept"/>
</dbReference>
<keyword evidence="2" id="KW-1185">Reference proteome</keyword>
<dbReference type="Proteomes" id="UP001597151">
    <property type="component" value="Unassembled WGS sequence"/>
</dbReference>